<dbReference type="PANTHER" id="PTHR30055">
    <property type="entry name" value="HTH-TYPE TRANSCRIPTIONAL REGULATOR RUTR"/>
    <property type="match status" value="1"/>
</dbReference>
<dbReference type="Pfam" id="PF21313">
    <property type="entry name" value="EthR_C"/>
    <property type="match status" value="1"/>
</dbReference>
<dbReference type="Gene3D" id="1.10.10.60">
    <property type="entry name" value="Homeodomain-like"/>
    <property type="match status" value="1"/>
</dbReference>
<dbReference type="InterPro" id="IPR036271">
    <property type="entry name" value="Tet_transcr_reg_TetR-rel_C_sf"/>
</dbReference>
<dbReference type="PROSITE" id="PS50977">
    <property type="entry name" value="HTH_TETR_2"/>
    <property type="match status" value="1"/>
</dbReference>
<gene>
    <name evidence="6" type="ORF">ORI27_28700</name>
</gene>
<evidence type="ECO:0000256" key="1">
    <source>
        <dbReference type="ARBA" id="ARBA00023015"/>
    </source>
</evidence>
<dbReference type="Proteomes" id="UP001300745">
    <property type="component" value="Unassembled WGS sequence"/>
</dbReference>
<comment type="caution">
    <text evidence="6">The sequence shown here is derived from an EMBL/GenBank/DDBJ whole genome shotgun (WGS) entry which is preliminary data.</text>
</comment>
<dbReference type="Gene3D" id="1.10.357.10">
    <property type="entry name" value="Tetracycline Repressor, domain 2"/>
    <property type="match status" value="1"/>
</dbReference>
<organism evidence="6 7">
    <name type="scientific">Mycobacterium pinniadriaticum</name>
    <dbReference type="NCBI Taxonomy" id="2994102"/>
    <lineage>
        <taxon>Bacteria</taxon>
        <taxon>Bacillati</taxon>
        <taxon>Actinomycetota</taxon>
        <taxon>Actinomycetes</taxon>
        <taxon>Mycobacteriales</taxon>
        <taxon>Mycobacteriaceae</taxon>
        <taxon>Mycobacterium</taxon>
    </lineage>
</organism>
<keyword evidence="1" id="KW-0805">Transcription regulation</keyword>
<evidence type="ECO:0000313" key="6">
    <source>
        <dbReference type="EMBL" id="MCX2940679.1"/>
    </source>
</evidence>
<keyword evidence="2 4" id="KW-0238">DNA-binding</keyword>
<dbReference type="SUPFAM" id="SSF46689">
    <property type="entry name" value="Homeodomain-like"/>
    <property type="match status" value="1"/>
</dbReference>
<keyword evidence="7" id="KW-1185">Reference proteome</keyword>
<sequence>MTVTTRKGRVSRATRREEIAHRLFTAAERMLDDGTSFAAISVEQLITGAEIARSTFYVYFEDKGALVLELADRVTREVGEAASAWFNLQPGATRGDLKAALGKIVKEYVRHRHMMAAVVEAAAYDERVRAQYARVMQHRFEDMATSFRAQQRAGVIAADLDIESVTSWLAWMIERGLYQLSSESDDPPADRLDGMTTIVWETLYARASRDGGAS</sequence>
<proteinExistence type="predicted"/>
<dbReference type="InterPro" id="IPR049397">
    <property type="entry name" value="EthR_C"/>
</dbReference>
<dbReference type="InterPro" id="IPR050109">
    <property type="entry name" value="HTH-type_TetR-like_transc_reg"/>
</dbReference>
<keyword evidence="3" id="KW-0804">Transcription</keyword>
<reference evidence="6 7" key="1">
    <citation type="submission" date="2022-11" db="EMBL/GenBank/DDBJ databases">
        <title>Mycobacterium sp. nov.</title>
        <authorList>
            <person name="Papic B."/>
            <person name="Spicic S."/>
            <person name="Duvnjak S."/>
        </authorList>
    </citation>
    <scope>NUCLEOTIDE SEQUENCE [LARGE SCALE GENOMIC DNA]</scope>
    <source>
        <strain evidence="6 7">CVI_P4</strain>
    </source>
</reference>
<dbReference type="RefSeq" id="WP_266000565.1">
    <property type="nucleotide sequence ID" value="NZ_JAPJDN010000045.1"/>
</dbReference>
<protein>
    <submittedName>
        <fullName evidence="6">TetR/AcrR family transcriptional regulator</fullName>
    </submittedName>
</protein>
<name>A0ABT3SMD9_9MYCO</name>
<dbReference type="SUPFAM" id="SSF48498">
    <property type="entry name" value="Tetracyclin repressor-like, C-terminal domain"/>
    <property type="match status" value="1"/>
</dbReference>
<feature type="DNA-binding region" description="H-T-H motif" evidence="4">
    <location>
        <begin position="41"/>
        <end position="60"/>
    </location>
</feature>
<evidence type="ECO:0000256" key="4">
    <source>
        <dbReference type="PROSITE-ProRule" id="PRU00335"/>
    </source>
</evidence>
<evidence type="ECO:0000256" key="3">
    <source>
        <dbReference type="ARBA" id="ARBA00023163"/>
    </source>
</evidence>
<dbReference type="EMBL" id="JAPJDO010000045">
    <property type="protein sequence ID" value="MCX2940679.1"/>
    <property type="molecule type" value="Genomic_DNA"/>
</dbReference>
<dbReference type="InterPro" id="IPR001647">
    <property type="entry name" value="HTH_TetR"/>
</dbReference>
<dbReference type="PANTHER" id="PTHR30055:SF234">
    <property type="entry name" value="HTH-TYPE TRANSCRIPTIONAL REGULATOR BETI"/>
    <property type="match status" value="1"/>
</dbReference>
<accession>A0ABT3SMD9</accession>
<evidence type="ECO:0000313" key="7">
    <source>
        <dbReference type="Proteomes" id="UP001300745"/>
    </source>
</evidence>
<dbReference type="InterPro" id="IPR009057">
    <property type="entry name" value="Homeodomain-like_sf"/>
</dbReference>
<evidence type="ECO:0000259" key="5">
    <source>
        <dbReference type="PROSITE" id="PS50977"/>
    </source>
</evidence>
<feature type="domain" description="HTH tetR-type" evidence="5">
    <location>
        <begin position="17"/>
        <end position="78"/>
    </location>
</feature>
<evidence type="ECO:0000256" key="2">
    <source>
        <dbReference type="ARBA" id="ARBA00023125"/>
    </source>
</evidence>